<dbReference type="InterPro" id="IPR036188">
    <property type="entry name" value="FAD/NAD-bd_sf"/>
</dbReference>
<dbReference type="GO" id="GO:0016156">
    <property type="term" value="F:fumarate reductase (NADH) activity"/>
    <property type="evidence" value="ECO:0007669"/>
    <property type="project" value="UniProtKB-EC"/>
</dbReference>
<dbReference type="PANTHER" id="PTHR43400">
    <property type="entry name" value="FUMARATE REDUCTASE"/>
    <property type="match status" value="1"/>
</dbReference>
<reference evidence="8" key="1">
    <citation type="submission" date="2022-08" db="EMBL/GenBank/DDBJ databases">
        <authorList>
            <consortium name="DOE Joint Genome Institute"/>
            <person name="Min B."/>
            <person name="Riley R."/>
            <person name="Sierra-Patev S."/>
            <person name="Naranjo-Ortiz M."/>
            <person name="Looney B."/>
            <person name="Konkel Z."/>
            <person name="Slot J.C."/>
            <person name="Sakamoto Y."/>
            <person name="Steenwyk J.L."/>
            <person name="Rokas A."/>
            <person name="Carro J."/>
            <person name="Camarero S."/>
            <person name="Ferreira P."/>
            <person name="Molpeceres G."/>
            <person name="Ruiz-Duenas F.J."/>
            <person name="Serrano A."/>
            <person name="Henrissat B."/>
            <person name="Drula E."/>
            <person name="Hughes K.W."/>
            <person name="Mata J.L."/>
            <person name="Ishikawa N.K."/>
            <person name="Vargas-Isla R."/>
            <person name="Ushijima S."/>
            <person name="Smith C.A."/>
            <person name="Ahrendt S."/>
            <person name="Andreopoulos W."/>
            <person name="He G."/>
            <person name="Labutti K."/>
            <person name="Lipzen A."/>
            <person name="Ng V."/>
            <person name="Sandor L."/>
            <person name="Barry K."/>
            <person name="Martinez A.T."/>
            <person name="Xiao Y."/>
            <person name="Gibbons J.G."/>
            <person name="Terashima K."/>
            <person name="Hibbett D.S."/>
            <person name="Grigoriev I.V."/>
        </authorList>
    </citation>
    <scope>NUCLEOTIDE SEQUENCE</scope>
    <source>
        <strain evidence="8">TFB10291</strain>
    </source>
</reference>
<dbReference type="InterPro" id="IPR010960">
    <property type="entry name" value="Flavocytochrome_c"/>
</dbReference>
<evidence type="ECO:0000256" key="4">
    <source>
        <dbReference type="ARBA" id="ARBA00023002"/>
    </source>
</evidence>
<dbReference type="FunFam" id="3.90.700.10:FF:000007">
    <property type="entry name" value="NADH-dependent fumarate reductase"/>
    <property type="match status" value="1"/>
</dbReference>
<evidence type="ECO:0000259" key="7">
    <source>
        <dbReference type="Pfam" id="PF00890"/>
    </source>
</evidence>
<evidence type="ECO:0000256" key="2">
    <source>
        <dbReference type="ARBA" id="ARBA00022630"/>
    </source>
</evidence>
<dbReference type="EC" id="1.3.1.6" evidence="6"/>
<comment type="cofactor">
    <cofactor evidence="6">
        <name>FAD</name>
        <dbReference type="ChEBI" id="CHEBI:57692"/>
    </cofactor>
    <text evidence="6">Binds 1 FAD per monomer.</text>
</comment>
<dbReference type="PANTHER" id="PTHR43400:SF1">
    <property type="entry name" value="FUMARATE REDUCTASE"/>
    <property type="match status" value="1"/>
</dbReference>
<dbReference type="Gene3D" id="3.90.700.10">
    <property type="entry name" value="Succinate dehydrogenase/fumarate reductase flavoprotein, catalytic domain"/>
    <property type="match status" value="1"/>
</dbReference>
<sequence>MPTTPRFILFISALVALFTFAFFKSPSTYWRLTMEPVIIVGGGLSGLSAAHSVLEHGGKVILLDKKPALGGNSVKASSGINGAGTDSQTRLNINDTPKKFYDDTTMSAGQLARPNLITALTSNSAPAIDWLTKNFGVDLSLVSILGGHFTPRTHRGTGGAPGWAITSALMKKLALEEEKPEQRAKILKNAKVVKLLQDGDKVTGVEYEDGQGQKVKLEGPVVIATGGFGADFSPTGLIATHRPDLIQLPTVNGDHATGDGHVLITSLSSQSGVLIDMDQVQVHPTGFVDPAQPDAKTKFLAAEALRGVGGLLLKKDGSRFVNEMEKRDVVTAKMWEVIQSGQGPVRLVLGMQAATELKSHCDFYLSKGLMKKFANLQEVAEHMQVSLKDLQGTFISHESFASGQEKDPFGKTQFHNSDIKVEETFLVALITPVVHYTMGGVLVDEQAHVLDASGKPIPGLYASGEVIGGVHGKNRLGGSSLLEAVVFGRIAGENAAKSE</sequence>
<dbReference type="SUPFAM" id="SSF51905">
    <property type="entry name" value="FAD/NAD(P)-binding domain"/>
    <property type="match status" value="1"/>
</dbReference>
<keyword evidence="4 6" id="KW-0560">Oxidoreductase</keyword>
<comment type="similarity">
    <text evidence="1 6">Belongs to the FAD-dependent oxidoreductase 2 family. FRD/SDH subfamily.</text>
</comment>
<dbReference type="AlphaFoldDB" id="A0AA38NIL7"/>
<dbReference type="Proteomes" id="UP001163798">
    <property type="component" value="Unassembled WGS sequence"/>
</dbReference>
<dbReference type="InterPro" id="IPR027477">
    <property type="entry name" value="Succ_DH/fumarate_Rdtase_cat_sf"/>
</dbReference>
<comment type="caution">
    <text evidence="8">The sequence shown here is derived from an EMBL/GenBank/DDBJ whole genome shotgun (WGS) entry which is preliminary data.</text>
</comment>
<dbReference type="EMBL" id="MU793390">
    <property type="protein sequence ID" value="KAJ3784112.1"/>
    <property type="molecule type" value="Genomic_DNA"/>
</dbReference>
<evidence type="ECO:0000313" key="9">
    <source>
        <dbReference type="Proteomes" id="UP001163798"/>
    </source>
</evidence>
<protein>
    <recommendedName>
        <fullName evidence="6">Fumarate reductase</fullName>
        <ecNumber evidence="6">1.3.1.6</ecNumber>
    </recommendedName>
</protein>
<keyword evidence="2 6" id="KW-0285">Flavoprotein</keyword>
<comment type="catalytic activity">
    <reaction evidence="5 6">
        <text>succinate + NAD(+) = fumarate + NADH + H(+)</text>
        <dbReference type="Rhea" id="RHEA:18281"/>
        <dbReference type="ChEBI" id="CHEBI:15378"/>
        <dbReference type="ChEBI" id="CHEBI:29806"/>
        <dbReference type="ChEBI" id="CHEBI:30031"/>
        <dbReference type="ChEBI" id="CHEBI:57540"/>
        <dbReference type="ChEBI" id="CHEBI:57945"/>
        <dbReference type="EC" id="1.3.1.6"/>
    </reaction>
</comment>
<proteinExistence type="inferred from homology"/>
<dbReference type="Gene3D" id="3.50.50.60">
    <property type="entry name" value="FAD/NAD(P)-binding domain"/>
    <property type="match status" value="1"/>
</dbReference>
<gene>
    <name evidence="8" type="ORF">GGU10DRAFT_359003</name>
</gene>
<keyword evidence="3 6" id="KW-0274">FAD</keyword>
<dbReference type="NCBIfam" id="TIGR01813">
    <property type="entry name" value="flavo_cyto_c"/>
    <property type="match status" value="1"/>
</dbReference>
<dbReference type="InterPro" id="IPR003953">
    <property type="entry name" value="FAD-dep_OxRdtase_2_FAD-bd"/>
</dbReference>
<evidence type="ECO:0000256" key="5">
    <source>
        <dbReference type="ARBA" id="ARBA00050832"/>
    </source>
</evidence>
<dbReference type="GO" id="GO:0010181">
    <property type="term" value="F:FMN binding"/>
    <property type="evidence" value="ECO:0007669"/>
    <property type="project" value="InterPro"/>
</dbReference>
<feature type="domain" description="FAD-dependent oxidoreductase 2 FAD-binding" evidence="7">
    <location>
        <begin position="37"/>
        <end position="481"/>
    </location>
</feature>
<dbReference type="SUPFAM" id="SSF56425">
    <property type="entry name" value="Succinate dehydrogenase/fumarate reductase flavoprotein, catalytic domain"/>
    <property type="match status" value="1"/>
</dbReference>
<dbReference type="Pfam" id="PF00890">
    <property type="entry name" value="FAD_binding_2"/>
    <property type="match status" value="1"/>
</dbReference>
<dbReference type="InterPro" id="IPR050315">
    <property type="entry name" value="FAD-oxidoreductase_2"/>
</dbReference>
<evidence type="ECO:0000256" key="6">
    <source>
        <dbReference type="RuleBase" id="RU366062"/>
    </source>
</evidence>
<comment type="function">
    <text evidence="6">Irreversibly catalyzes the reduction of fumarate to succinate.</text>
</comment>
<evidence type="ECO:0000256" key="3">
    <source>
        <dbReference type="ARBA" id="ARBA00022827"/>
    </source>
</evidence>
<organism evidence="8 9">
    <name type="scientific">Lentinula aff. detonsa</name>
    <dbReference type="NCBI Taxonomy" id="2804958"/>
    <lineage>
        <taxon>Eukaryota</taxon>
        <taxon>Fungi</taxon>
        <taxon>Dikarya</taxon>
        <taxon>Basidiomycota</taxon>
        <taxon>Agaricomycotina</taxon>
        <taxon>Agaricomycetes</taxon>
        <taxon>Agaricomycetidae</taxon>
        <taxon>Agaricales</taxon>
        <taxon>Marasmiineae</taxon>
        <taxon>Omphalotaceae</taxon>
        <taxon>Lentinula</taxon>
    </lineage>
</organism>
<name>A0AA38NIL7_9AGAR</name>
<keyword evidence="9" id="KW-1185">Reference proteome</keyword>
<evidence type="ECO:0000256" key="1">
    <source>
        <dbReference type="ARBA" id="ARBA00008040"/>
    </source>
</evidence>
<evidence type="ECO:0000313" key="8">
    <source>
        <dbReference type="EMBL" id="KAJ3784112.1"/>
    </source>
</evidence>
<accession>A0AA38NIL7</accession>